<dbReference type="Pfam" id="PF00665">
    <property type="entry name" value="rve"/>
    <property type="match status" value="1"/>
</dbReference>
<dbReference type="PROSITE" id="PS50994">
    <property type="entry name" value="INTEGRASE"/>
    <property type="match status" value="1"/>
</dbReference>
<dbReference type="PANTHER" id="PTHR46889">
    <property type="entry name" value="TRANSPOSASE INSF FOR INSERTION SEQUENCE IS3B-RELATED"/>
    <property type="match status" value="1"/>
</dbReference>
<dbReference type="InterPro" id="IPR012337">
    <property type="entry name" value="RNaseH-like_sf"/>
</dbReference>
<dbReference type="InterPro" id="IPR050900">
    <property type="entry name" value="Transposase_IS3/IS150/IS904"/>
</dbReference>
<dbReference type="InterPro" id="IPR001584">
    <property type="entry name" value="Integrase_cat-core"/>
</dbReference>
<feature type="domain" description="Integrase catalytic" evidence="1">
    <location>
        <begin position="1"/>
        <end position="117"/>
    </location>
</feature>
<organism evidence="2 3">
    <name type="scientific">Dermabacter jinjuensis</name>
    <dbReference type="NCBI Taxonomy" id="1667168"/>
    <lineage>
        <taxon>Bacteria</taxon>
        <taxon>Bacillati</taxon>
        <taxon>Actinomycetota</taxon>
        <taxon>Actinomycetes</taxon>
        <taxon>Micrococcales</taxon>
        <taxon>Dermabacteraceae</taxon>
        <taxon>Dermabacter</taxon>
    </lineage>
</organism>
<dbReference type="EMBL" id="CP023482">
    <property type="protein sequence ID" value="ATH96660.1"/>
    <property type="molecule type" value="Genomic_DNA"/>
</dbReference>
<gene>
    <name evidence="2" type="ORF">COP05_05830</name>
</gene>
<evidence type="ECO:0000259" key="1">
    <source>
        <dbReference type="PROSITE" id="PS50994"/>
    </source>
</evidence>
<sequence length="242" mass="26383">MPVGEPTYVHTSCGFSYVAFVPDVFTREILAYVVDTRATKSLVIRVLRQALALRQLQDPYFESAGMIHHSDAVSQYTSTNLRRLLAVHQMDGSIGTVSDAYDNGLMESTIALCKSELIDFEAGRGRTGVRWNAPQSDGSTGIITSGCIPRSGISHRSSTTPTTNEKTTQAFTPLSKIQADSERRLSMRMRLARQTLEFVFATARTGNIPDPAVSPGQVNAHIPMRDTGKCVHILSATAPHAD</sequence>
<dbReference type="Gene3D" id="3.30.420.10">
    <property type="entry name" value="Ribonuclease H-like superfamily/Ribonuclease H"/>
    <property type="match status" value="1"/>
</dbReference>
<name>A0ABN5DN51_9MICO</name>
<evidence type="ECO:0000313" key="2">
    <source>
        <dbReference type="EMBL" id="ATH96660.1"/>
    </source>
</evidence>
<dbReference type="Proteomes" id="UP000815698">
    <property type="component" value="Chromosome"/>
</dbReference>
<dbReference type="PANTHER" id="PTHR46889:SF4">
    <property type="entry name" value="TRANSPOSASE INSO FOR INSERTION SEQUENCE ELEMENT IS911B-RELATED"/>
    <property type="match status" value="1"/>
</dbReference>
<dbReference type="SUPFAM" id="SSF53098">
    <property type="entry name" value="Ribonuclease H-like"/>
    <property type="match status" value="1"/>
</dbReference>
<protein>
    <recommendedName>
        <fullName evidence="1">Integrase catalytic domain-containing protein</fullName>
    </recommendedName>
</protein>
<keyword evidence="3" id="KW-1185">Reference proteome</keyword>
<accession>A0ABN5DN51</accession>
<evidence type="ECO:0000313" key="3">
    <source>
        <dbReference type="Proteomes" id="UP000815698"/>
    </source>
</evidence>
<dbReference type="InterPro" id="IPR036397">
    <property type="entry name" value="RNaseH_sf"/>
</dbReference>
<reference evidence="2 3" key="1">
    <citation type="journal article" date="2016" name="Int. J. Syst. Evol. Microbiol.">
        <title>Dermabacter jinjuensis sp. nov., a novel species of the genus Dermabacter isolated from a clinical specimen.</title>
        <authorList>
            <person name="Park Y.K."/>
            <person name="Lee K.M."/>
            <person name="Lee W.K."/>
            <person name="Cho M.J."/>
            <person name="Lee H.S."/>
            <person name="Cho Y.G."/>
            <person name="Lee Y.C."/>
            <person name="Lee W.K."/>
            <person name="Seong W.K."/>
            <person name="Hwang K.J."/>
        </authorList>
    </citation>
    <scope>NUCLEOTIDE SEQUENCE [LARGE SCALE GENOMIC DNA]</scope>
    <source>
        <strain evidence="2 3">32T</strain>
    </source>
</reference>
<proteinExistence type="predicted"/>